<dbReference type="AlphaFoldDB" id="A0A8T3A1Z7"/>
<comment type="caution">
    <text evidence="2">The sequence shown here is derived from an EMBL/GenBank/DDBJ whole genome shotgun (WGS) entry which is preliminary data.</text>
</comment>
<dbReference type="Proteomes" id="UP000829196">
    <property type="component" value="Unassembled WGS sequence"/>
</dbReference>
<dbReference type="InterPro" id="IPR041588">
    <property type="entry name" value="Integrase_H2C2"/>
</dbReference>
<evidence type="ECO:0000313" key="3">
    <source>
        <dbReference type="Proteomes" id="UP000829196"/>
    </source>
</evidence>
<evidence type="ECO:0000313" key="2">
    <source>
        <dbReference type="EMBL" id="KAI0488408.1"/>
    </source>
</evidence>
<dbReference type="Gene3D" id="1.10.340.70">
    <property type="match status" value="1"/>
</dbReference>
<dbReference type="PANTHER" id="PTHR48475:SF2">
    <property type="entry name" value="RIBONUCLEASE H"/>
    <property type="match status" value="1"/>
</dbReference>
<keyword evidence="3" id="KW-1185">Reference proteome</keyword>
<proteinExistence type="predicted"/>
<dbReference type="Pfam" id="PF17921">
    <property type="entry name" value="Integrase_H2C2"/>
    <property type="match status" value="1"/>
</dbReference>
<name>A0A8T3A1Z7_DENNO</name>
<reference evidence="2" key="1">
    <citation type="journal article" date="2022" name="Front. Genet.">
        <title>Chromosome-Scale Assembly of the Dendrobium nobile Genome Provides Insights Into the Molecular Mechanism of the Biosynthesis of the Medicinal Active Ingredient of Dendrobium.</title>
        <authorList>
            <person name="Xu Q."/>
            <person name="Niu S.-C."/>
            <person name="Li K.-L."/>
            <person name="Zheng P.-J."/>
            <person name="Zhang X.-J."/>
            <person name="Jia Y."/>
            <person name="Liu Y."/>
            <person name="Niu Y.-X."/>
            <person name="Yu L.-H."/>
            <person name="Chen D.-F."/>
            <person name="Zhang G.-Q."/>
        </authorList>
    </citation>
    <scope>NUCLEOTIDE SEQUENCE</scope>
    <source>
        <tissue evidence="2">Leaf</tissue>
    </source>
</reference>
<dbReference type="OrthoDB" id="682198at2759"/>
<protein>
    <recommendedName>
        <fullName evidence="1">Integrase zinc-binding domain-containing protein</fullName>
    </recommendedName>
</protein>
<feature type="domain" description="Integrase zinc-binding" evidence="1">
    <location>
        <begin position="65"/>
        <end position="121"/>
    </location>
</feature>
<evidence type="ECO:0000259" key="1">
    <source>
        <dbReference type="Pfam" id="PF17921"/>
    </source>
</evidence>
<accession>A0A8T3A1Z7</accession>
<dbReference type="PANTHER" id="PTHR48475">
    <property type="entry name" value="RIBONUCLEASE H"/>
    <property type="match status" value="1"/>
</dbReference>
<dbReference type="EMBL" id="JAGYWB010000019">
    <property type="protein sequence ID" value="KAI0488408.1"/>
    <property type="molecule type" value="Genomic_DNA"/>
</dbReference>
<organism evidence="2 3">
    <name type="scientific">Dendrobium nobile</name>
    <name type="common">Orchid</name>
    <dbReference type="NCBI Taxonomy" id="94219"/>
    <lineage>
        <taxon>Eukaryota</taxon>
        <taxon>Viridiplantae</taxon>
        <taxon>Streptophyta</taxon>
        <taxon>Embryophyta</taxon>
        <taxon>Tracheophyta</taxon>
        <taxon>Spermatophyta</taxon>
        <taxon>Magnoliopsida</taxon>
        <taxon>Liliopsida</taxon>
        <taxon>Asparagales</taxon>
        <taxon>Orchidaceae</taxon>
        <taxon>Epidendroideae</taxon>
        <taxon>Malaxideae</taxon>
        <taxon>Dendrobiinae</taxon>
        <taxon>Dendrobium</taxon>
    </lineage>
</organism>
<gene>
    <name evidence="2" type="ORF">KFK09_028239</name>
</gene>
<sequence length="147" mass="16912">MGIQSIDETREVSWINPILSFLQDGILPKEPMAATRFQRRTKNFTIIGGELYKRAFTGPYLKCLPPSEADYALHEVHSRVCGEHLRGRALAYKIMIQEFYWPTMKQDVLEFTRKCENCQLHSNLTHTLALELASLQSPCLSPNRELT</sequence>